<evidence type="ECO:0000256" key="2">
    <source>
        <dbReference type="ARBA" id="ARBA00008661"/>
    </source>
</evidence>
<dbReference type="Proteomes" id="UP000225706">
    <property type="component" value="Unassembled WGS sequence"/>
</dbReference>
<name>A0A2B4SQ97_STYPI</name>
<reference evidence="12" key="1">
    <citation type="journal article" date="2017" name="bioRxiv">
        <title>Comparative analysis of the genomes of Stylophora pistillata and Acropora digitifera provides evidence for extensive differences between species of corals.</title>
        <authorList>
            <person name="Voolstra C.R."/>
            <person name="Li Y."/>
            <person name="Liew Y.J."/>
            <person name="Baumgarten S."/>
            <person name="Zoccola D."/>
            <person name="Flot J.-F."/>
            <person name="Tambutte S."/>
            <person name="Allemand D."/>
            <person name="Aranda M."/>
        </authorList>
    </citation>
    <scope>NUCLEOTIDE SEQUENCE [LARGE SCALE GENOMIC DNA]</scope>
</reference>
<keyword evidence="6" id="KW-0735">Signal-anchor</keyword>
<evidence type="ECO:0000256" key="8">
    <source>
        <dbReference type="ARBA" id="ARBA00023034"/>
    </source>
</evidence>
<proteinExistence type="inferred from homology"/>
<dbReference type="OrthoDB" id="5958675at2759"/>
<accession>A0A2B4SQ97</accession>
<keyword evidence="9" id="KW-0472">Membrane</keyword>
<evidence type="ECO:0000256" key="6">
    <source>
        <dbReference type="ARBA" id="ARBA00022968"/>
    </source>
</evidence>
<evidence type="ECO:0000256" key="3">
    <source>
        <dbReference type="ARBA" id="ARBA00022676"/>
    </source>
</evidence>
<protein>
    <recommendedName>
        <fullName evidence="10">Hexosyltransferase</fullName>
        <ecNumber evidence="10">2.4.1.-</ecNumber>
    </recommendedName>
</protein>
<evidence type="ECO:0000313" key="12">
    <source>
        <dbReference type="Proteomes" id="UP000225706"/>
    </source>
</evidence>
<comment type="subcellular location">
    <subcellularLocation>
        <location evidence="1 10">Golgi apparatus membrane</location>
        <topology evidence="1 10">Single-pass type II membrane protein</topology>
    </subcellularLocation>
</comment>
<dbReference type="PANTHER" id="PTHR11214:SF3">
    <property type="entry name" value="BETA-1,3-GALACTOSYLTRANSFERASE 6"/>
    <property type="match status" value="1"/>
</dbReference>
<keyword evidence="5" id="KW-0812">Transmembrane</keyword>
<dbReference type="AlphaFoldDB" id="A0A2B4SQ97"/>
<keyword evidence="7" id="KW-1133">Transmembrane helix</keyword>
<evidence type="ECO:0000256" key="10">
    <source>
        <dbReference type="RuleBase" id="RU363063"/>
    </source>
</evidence>
<dbReference type="GO" id="GO:0006024">
    <property type="term" value="P:glycosaminoglycan biosynthetic process"/>
    <property type="evidence" value="ECO:0007669"/>
    <property type="project" value="TreeGrafter"/>
</dbReference>
<dbReference type="EC" id="2.4.1.-" evidence="10"/>
<evidence type="ECO:0000256" key="5">
    <source>
        <dbReference type="ARBA" id="ARBA00022692"/>
    </source>
</evidence>
<dbReference type="GO" id="GO:0000139">
    <property type="term" value="C:Golgi membrane"/>
    <property type="evidence" value="ECO:0007669"/>
    <property type="project" value="UniProtKB-SubCell"/>
</dbReference>
<keyword evidence="3 10" id="KW-0328">Glycosyltransferase</keyword>
<organism evidence="11 12">
    <name type="scientific">Stylophora pistillata</name>
    <name type="common">Smooth cauliflower coral</name>
    <dbReference type="NCBI Taxonomy" id="50429"/>
    <lineage>
        <taxon>Eukaryota</taxon>
        <taxon>Metazoa</taxon>
        <taxon>Cnidaria</taxon>
        <taxon>Anthozoa</taxon>
        <taxon>Hexacorallia</taxon>
        <taxon>Scleractinia</taxon>
        <taxon>Astrocoeniina</taxon>
        <taxon>Pocilloporidae</taxon>
        <taxon>Stylophora</taxon>
    </lineage>
</organism>
<sequence length="299" mass="35276">MSSLQEVVNKVSVMLLLIVTTAPSRFDRREAIRATWWKNCDGTEVKCVFFTDGLRLTTDLQKNLSAEQKIHRDIEFMPFEETRIFGIRFLYQILWAKAKFKFKFMLHMDDDYFLCLENLKSELYHRPSKSLVWGSYHCSFKDIIYVDEAWIVFSSDVIERFLSQDPQTILCHPHSDQQIAVWLSTLNGSKVTLIEFHDQRLHHYPPARQLDHFKNFPRICDKYLGVHGSSPEMITNFWRNSADKRLILKLPKLTRITETCHFPNVFNISKVAGMYQFDLRPCITNPRWTPGEGMWRGTQ</sequence>
<keyword evidence="8 10" id="KW-0333">Golgi apparatus</keyword>
<dbReference type="GO" id="GO:0006493">
    <property type="term" value="P:protein O-linked glycosylation"/>
    <property type="evidence" value="ECO:0007669"/>
    <property type="project" value="TreeGrafter"/>
</dbReference>
<evidence type="ECO:0000256" key="4">
    <source>
        <dbReference type="ARBA" id="ARBA00022679"/>
    </source>
</evidence>
<comment type="caution">
    <text evidence="11">The sequence shown here is derived from an EMBL/GenBank/DDBJ whole genome shotgun (WGS) entry which is preliminary data.</text>
</comment>
<keyword evidence="12" id="KW-1185">Reference proteome</keyword>
<dbReference type="PANTHER" id="PTHR11214">
    <property type="entry name" value="BETA-1,3-N-ACETYLGLUCOSAMINYLTRANSFERASE"/>
    <property type="match status" value="1"/>
</dbReference>
<dbReference type="Gene3D" id="3.90.550.50">
    <property type="match status" value="1"/>
</dbReference>
<dbReference type="Pfam" id="PF01762">
    <property type="entry name" value="Galactosyl_T"/>
    <property type="match status" value="1"/>
</dbReference>
<dbReference type="EMBL" id="LSMT01000045">
    <property type="protein sequence ID" value="PFX30778.1"/>
    <property type="molecule type" value="Genomic_DNA"/>
</dbReference>
<comment type="similarity">
    <text evidence="2 10">Belongs to the glycosyltransferase 31 family.</text>
</comment>
<evidence type="ECO:0000313" key="11">
    <source>
        <dbReference type="EMBL" id="PFX30778.1"/>
    </source>
</evidence>
<dbReference type="InterPro" id="IPR002659">
    <property type="entry name" value="Glyco_trans_31"/>
</dbReference>
<keyword evidence="4 11" id="KW-0808">Transferase</keyword>
<evidence type="ECO:0000256" key="1">
    <source>
        <dbReference type="ARBA" id="ARBA00004323"/>
    </source>
</evidence>
<evidence type="ECO:0000256" key="9">
    <source>
        <dbReference type="ARBA" id="ARBA00023136"/>
    </source>
</evidence>
<evidence type="ECO:0000256" key="7">
    <source>
        <dbReference type="ARBA" id="ARBA00022989"/>
    </source>
</evidence>
<gene>
    <name evidence="11" type="primary">B3galt4</name>
    <name evidence="11" type="ORF">AWC38_SpisGene4436</name>
</gene>
<dbReference type="GO" id="GO:0047220">
    <property type="term" value="F:galactosylxylosylprotein 3-beta-galactosyltransferase activity"/>
    <property type="evidence" value="ECO:0007669"/>
    <property type="project" value="TreeGrafter"/>
</dbReference>